<organism evidence="2 3">
    <name type="scientific">Nocardia fluminea</name>
    <dbReference type="NCBI Taxonomy" id="134984"/>
    <lineage>
        <taxon>Bacteria</taxon>
        <taxon>Bacillati</taxon>
        <taxon>Actinomycetota</taxon>
        <taxon>Actinomycetes</taxon>
        <taxon>Mycobacteriales</taxon>
        <taxon>Nocardiaceae</taxon>
        <taxon>Nocardia</taxon>
    </lineage>
</organism>
<dbReference type="OrthoDB" id="4463574at2"/>
<keyword evidence="3" id="KW-1185">Reference proteome</keyword>
<dbReference type="GO" id="GO:0003700">
    <property type="term" value="F:DNA-binding transcription factor activity"/>
    <property type="evidence" value="ECO:0007669"/>
    <property type="project" value="InterPro"/>
</dbReference>
<dbReference type="GO" id="GO:0006950">
    <property type="term" value="P:response to stress"/>
    <property type="evidence" value="ECO:0007669"/>
    <property type="project" value="TreeGrafter"/>
</dbReference>
<protein>
    <submittedName>
        <fullName evidence="2">DNA-binding MarR family transcriptional regulator</fullName>
    </submittedName>
</protein>
<dbReference type="RefSeq" id="WP_101465306.1">
    <property type="nucleotide sequence ID" value="NZ_PJMW01000002.1"/>
</dbReference>
<dbReference type="InterPro" id="IPR036388">
    <property type="entry name" value="WH-like_DNA-bd_sf"/>
</dbReference>
<reference evidence="2 3" key="1">
    <citation type="submission" date="2017-12" db="EMBL/GenBank/DDBJ databases">
        <title>Sequencing the genomes of 1000 Actinobacteria strains.</title>
        <authorList>
            <person name="Klenk H.-P."/>
        </authorList>
    </citation>
    <scope>NUCLEOTIDE SEQUENCE [LARGE SCALE GENOMIC DNA]</scope>
    <source>
        <strain evidence="2 3">DSM 44489</strain>
    </source>
</reference>
<dbReference type="Proteomes" id="UP000233766">
    <property type="component" value="Unassembled WGS sequence"/>
</dbReference>
<gene>
    <name evidence="2" type="ORF">ATK86_3348</name>
</gene>
<comment type="caution">
    <text evidence="2">The sequence shown here is derived from an EMBL/GenBank/DDBJ whole genome shotgun (WGS) entry which is preliminary data.</text>
</comment>
<dbReference type="SUPFAM" id="SSF46785">
    <property type="entry name" value="Winged helix' DNA-binding domain"/>
    <property type="match status" value="1"/>
</dbReference>
<dbReference type="GO" id="GO:0003677">
    <property type="term" value="F:DNA binding"/>
    <property type="evidence" value="ECO:0007669"/>
    <property type="project" value="UniProtKB-KW"/>
</dbReference>
<dbReference type="SMART" id="SM00347">
    <property type="entry name" value="HTH_MARR"/>
    <property type="match status" value="1"/>
</dbReference>
<dbReference type="InterPro" id="IPR039422">
    <property type="entry name" value="MarR/SlyA-like"/>
</dbReference>
<dbReference type="PANTHER" id="PTHR33164">
    <property type="entry name" value="TRANSCRIPTIONAL REGULATOR, MARR FAMILY"/>
    <property type="match status" value="1"/>
</dbReference>
<accession>A0A2N3VBF0</accession>
<feature type="domain" description="HTH marR-type" evidence="1">
    <location>
        <begin position="1"/>
        <end position="140"/>
    </location>
</feature>
<dbReference type="PROSITE" id="PS50995">
    <property type="entry name" value="HTH_MARR_2"/>
    <property type="match status" value="1"/>
</dbReference>
<evidence type="ECO:0000313" key="2">
    <source>
        <dbReference type="EMBL" id="PKV78962.1"/>
    </source>
</evidence>
<evidence type="ECO:0000313" key="3">
    <source>
        <dbReference type="Proteomes" id="UP000233766"/>
    </source>
</evidence>
<dbReference type="PANTHER" id="PTHR33164:SF89">
    <property type="entry name" value="MARR FAMILY REGULATORY PROTEIN"/>
    <property type="match status" value="1"/>
</dbReference>
<evidence type="ECO:0000259" key="1">
    <source>
        <dbReference type="PROSITE" id="PS50995"/>
    </source>
</evidence>
<keyword evidence="2" id="KW-0238">DNA-binding</keyword>
<dbReference type="Gene3D" id="1.10.10.10">
    <property type="entry name" value="Winged helix-like DNA-binding domain superfamily/Winged helix DNA-binding domain"/>
    <property type="match status" value="1"/>
</dbReference>
<proteinExistence type="predicted"/>
<name>A0A2N3VBF0_9NOCA</name>
<dbReference type="Pfam" id="PF12802">
    <property type="entry name" value="MarR_2"/>
    <property type="match status" value="1"/>
</dbReference>
<dbReference type="InterPro" id="IPR000835">
    <property type="entry name" value="HTH_MarR-typ"/>
</dbReference>
<dbReference type="InterPro" id="IPR036390">
    <property type="entry name" value="WH_DNA-bd_sf"/>
</dbReference>
<dbReference type="AlphaFoldDB" id="A0A2N3VBF0"/>
<sequence>MTDPTQLSTHAGFLLGQLGFHSAYRFSDLLAPLGIKPRHFGMLKLLSAHDGRTQQELGEALEIHRNVMVGLVDDLEKRHLVERRRHPSDRRAHALHLLPAAHALLAEAERRVAELDAELLSPLTPEDRVLLLDLLRRTAEGNGLRPGIHPGLTR</sequence>
<dbReference type="EMBL" id="PJMW01000002">
    <property type="protein sequence ID" value="PKV78962.1"/>
    <property type="molecule type" value="Genomic_DNA"/>
</dbReference>
<dbReference type="PRINTS" id="PR00598">
    <property type="entry name" value="HTHMARR"/>
</dbReference>